<dbReference type="GO" id="GO:0003856">
    <property type="term" value="F:3-dehydroquinate synthase activity"/>
    <property type="evidence" value="ECO:0007669"/>
    <property type="project" value="UniProtKB-UniRule"/>
</dbReference>
<evidence type="ECO:0000259" key="20">
    <source>
        <dbReference type="Pfam" id="PF24621"/>
    </source>
</evidence>
<name>A0A7C9V033_9PROT</name>
<dbReference type="SUPFAM" id="SSF56796">
    <property type="entry name" value="Dehydroquinate synthase-like"/>
    <property type="match status" value="1"/>
</dbReference>
<comment type="caution">
    <text evidence="21">The sequence shown here is derived from an EMBL/GenBank/DDBJ whole genome shotgun (WGS) entry which is preliminary data.</text>
</comment>
<feature type="binding site" evidence="18">
    <location>
        <position position="145"/>
    </location>
    <ligand>
        <name>NAD(+)</name>
        <dbReference type="ChEBI" id="CHEBI:57540"/>
    </ligand>
</feature>
<evidence type="ECO:0000256" key="4">
    <source>
        <dbReference type="ARBA" id="ARBA00004496"/>
    </source>
</evidence>
<reference evidence="21 22" key="1">
    <citation type="submission" date="2020-02" db="EMBL/GenBank/DDBJ databases">
        <authorList>
            <person name="Dziuba M."/>
            <person name="Kuznetsov B."/>
            <person name="Mardanov A."/>
            <person name="Ravin N."/>
            <person name="Grouzdev D."/>
        </authorList>
    </citation>
    <scope>NUCLEOTIDE SEQUENCE [LARGE SCALE GENOMIC DNA]</scope>
    <source>
        <strain evidence="21 22">SpK</strain>
    </source>
</reference>
<dbReference type="GO" id="GO:0009073">
    <property type="term" value="P:aromatic amino acid family biosynthetic process"/>
    <property type="evidence" value="ECO:0007669"/>
    <property type="project" value="UniProtKB-KW"/>
</dbReference>
<keyword evidence="16 18" id="KW-0456">Lyase</keyword>
<dbReference type="FunFam" id="3.40.50.1970:FF:000001">
    <property type="entry name" value="3-dehydroquinate synthase"/>
    <property type="match status" value="1"/>
</dbReference>
<feature type="binding site" evidence="18">
    <location>
        <position position="268"/>
    </location>
    <ligand>
        <name>Zn(2+)</name>
        <dbReference type="ChEBI" id="CHEBI:29105"/>
    </ligand>
</feature>
<evidence type="ECO:0000256" key="3">
    <source>
        <dbReference type="ARBA" id="ARBA00003485"/>
    </source>
</evidence>
<dbReference type="InterPro" id="IPR030963">
    <property type="entry name" value="DHQ_synth_fam"/>
</dbReference>
<evidence type="ECO:0000256" key="5">
    <source>
        <dbReference type="ARBA" id="ARBA00004661"/>
    </source>
</evidence>
<evidence type="ECO:0000256" key="18">
    <source>
        <dbReference type="HAMAP-Rule" id="MF_00110"/>
    </source>
</evidence>
<dbReference type="HAMAP" id="MF_00110">
    <property type="entry name" value="DHQ_synthase"/>
    <property type="match status" value="1"/>
</dbReference>
<evidence type="ECO:0000256" key="8">
    <source>
        <dbReference type="ARBA" id="ARBA00017684"/>
    </source>
</evidence>
<keyword evidence="10 18" id="KW-0028">Amino-acid biosynthesis</keyword>
<dbReference type="Pfam" id="PF24621">
    <property type="entry name" value="DHQS_C"/>
    <property type="match status" value="1"/>
</dbReference>
<evidence type="ECO:0000256" key="16">
    <source>
        <dbReference type="ARBA" id="ARBA00023239"/>
    </source>
</evidence>
<dbReference type="PANTHER" id="PTHR43622">
    <property type="entry name" value="3-DEHYDROQUINATE SYNTHASE"/>
    <property type="match status" value="1"/>
</dbReference>
<evidence type="ECO:0000256" key="9">
    <source>
        <dbReference type="ARBA" id="ARBA00022490"/>
    </source>
</evidence>
<keyword evidence="17 18" id="KW-0170">Cobalt</keyword>
<dbReference type="Gene3D" id="3.40.50.1970">
    <property type="match status" value="1"/>
</dbReference>
<dbReference type="Proteomes" id="UP000480684">
    <property type="component" value="Unassembled WGS sequence"/>
</dbReference>
<evidence type="ECO:0000256" key="15">
    <source>
        <dbReference type="ARBA" id="ARBA00023141"/>
    </source>
</evidence>
<dbReference type="EC" id="4.2.3.4" evidence="7 18"/>
<dbReference type="InterPro" id="IPR056179">
    <property type="entry name" value="DHQS_C"/>
</dbReference>
<feature type="domain" description="3-dehydroquinate synthase C-terminal" evidence="20">
    <location>
        <begin position="184"/>
        <end position="331"/>
    </location>
</feature>
<feature type="binding site" evidence="18">
    <location>
        <begin position="132"/>
        <end position="133"/>
    </location>
    <ligand>
        <name>NAD(+)</name>
        <dbReference type="ChEBI" id="CHEBI:57540"/>
    </ligand>
</feature>
<evidence type="ECO:0000256" key="11">
    <source>
        <dbReference type="ARBA" id="ARBA00022723"/>
    </source>
</evidence>
<evidence type="ECO:0000256" key="14">
    <source>
        <dbReference type="ARBA" id="ARBA00023027"/>
    </source>
</evidence>
<keyword evidence="11 18" id="KW-0479">Metal-binding</keyword>
<dbReference type="Gene3D" id="1.20.1090.10">
    <property type="entry name" value="Dehydroquinate synthase-like - alpha domain"/>
    <property type="match status" value="1"/>
</dbReference>
<feature type="binding site" evidence="18">
    <location>
        <begin position="108"/>
        <end position="112"/>
    </location>
    <ligand>
        <name>NAD(+)</name>
        <dbReference type="ChEBI" id="CHEBI:57540"/>
    </ligand>
</feature>
<evidence type="ECO:0000256" key="6">
    <source>
        <dbReference type="ARBA" id="ARBA00005412"/>
    </source>
</evidence>
<accession>A0A7C9V033</accession>
<dbReference type="PIRSF" id="PIRSF001455">
    <property type="entry name" value="DHQ_synth"/>
    <property type="match status" value="1"/>
</dbReference>
<evidence type="ECO:0000256" key="10">
    <source>
        <dbReference type="ARBA" id="ARBA00022605"/>
    </source>
</evidence>
<keyword evidence="22" id="KW-1185">Reference proteome</keyword>
<comment type="cofactor">
    <cofactor evidence="2 18">
        <name>NAD(+)</name>
        <dbReference type="ChEBI" id="CHEBI:57540"/>
    </cofactor>
</comment>
<sequence>MTTETLSVALAERSYDIHIGPGLIDRAGTLMKPVMNGNRAFVVTDDSVAPLYLDRLLASLDKAGIKHLNTVLPHGESTKDFSHLEALVDAMLEARCERSTMVVALGGGVVGDLTGFAASILQRGLDFVQVPTTLLAQVDSSVGGKTGINTRHGKNLVGAFHQPRLVLADTQALTSLPRRQVLAGYAEVVKYGCIDEPEFFAWLEENGFHVIVGEEKARRHAVAVSCRAKARIVAQDEREGGVRALLNLGHTFAHALEAETGFSDEMLHGEAVAIGMVMAFRLSARLGLAPVEDAVRLERHLAKVGLPTGLSRNRVWDVERLIHHMAGDKKVKDGKVTFVLARGIGQSFLTREVPAEAVREMLQDFAKV</sequence>
<dbReference type="EMBL" id="JAAIYP010000038">
    <property type="protein sequence ID" value="NFV80911.1"/>
    <property type="molecule type" value="Genomic_DNA"/>
</dbReference>
<dbReference type="GO" id="GO:0009423">
    <property type="term" value="P:chorismate biosynthetic process"/>
    <property type="evidence" value="ECO:0007669"/>
    <property type="project" value="UniProtKB-UniRule"/>
</dbReference>
<dbReference type="CDD" id="cd08195">
    <property type="entry name" value="DHQS"/>
    <property type="match status" value="1"/>
</dbReference>
<evidence type="ECO:0000259" key="19">
    <source>
        <dbReference type="Pfam" id="PF01761"/>
    </source>
</evidence>
<evidence type="ECO:0000256" key="12">
    <source>
        <dbReference type="ARBA" id="ARBA00022741"/>
    </source>
</evidence>
<dbReference type="NCBIfam" id="TIGR01357">
    <property type="entry name" value="aroB"/>
    <property type="match status" value="1"/>
</dbReference>
<organism evidence="21 22">
    <name type="scientific">Magnetospirillum aberrantis SpK</name>
    <dbReference type="NCBI Taxonomy" id="908842"/>
    <lineage>
        <taxon>Bacteria</taxon>
        <taxon>Pseudomonadati</taxon>
        <taxon>Pseudomonadota</taxon>
        <taxon>Alphaproteobacteria</taxon>
        <taxon>Rhodospirillales</taxon>
        <taxon>Rhodospirillaceae</taxon>
        <taxon>Magnetospirillum</taxon>
    </lineage>
</organism>
<dbReference type="InterPro" id="IPR050071">
    <property type="entry name" value="Dehydroquinate_synthase"/>
</dbReference>
<feature type="binding site" evidence="18">
    <location>
        <position position="154"/>
    </location>
    <ligand>
        <name>NAD(+)</name>
        <dbReference type="ChEBI" id="CHEBI:57540"/>
    </ligand>
</feature>
<comment type="function">
    <text evidence="3 18">Catalyzes the conversion of 3-deoxy-D-arabino-heptulosonate 7-phosphate (DAHP) to dehydroquinate (DHQ).</text>
</comment>
<dbReference type="InterPro" id="IPR016037">
    <property type="entry name" value="DHQ_synth_AroB"/>
</dbReference>
<evidence type="ECO:0000313" key="22">
    <source>
        <dbReference type="Proteomes" id="UP000480684"/>
    </source>
</evidence>
<keyword evidence="14 18" id="KW-0520">NAD</keyword>
<comment type="caution">
    <text evidence="18">Lacks conserved residue(s) required for the propagation of feature annotation.</text>
</comment>
<gene>
    <name evidence="18" type="primary">aroB</name>
    <name evidence="21" type="ORF">G4223_12390</name>
</gene>
<comment type="similarity">
    <text evidence="6 18">Belongs to the sugar phosphate cyclases superfamily. Dehydroquinate synthase family.</text>
</comment>
<evidence type="ECO:0000256" key="13">
    <source>
        <dbReference type="ARBA" id="ARBA00022833"/>
    </source>
</evidence>
<evidence type="ECO:0000256" key="17">
    <source>
        <dbReference type="ARBA" id="ARBA00023285"/>
    </source>
</evidence>
<dbReference type="GO" id="GO:0000166">
    <property type="term" value="F:nucleotide binding"/>
    <property type="evidence" value="ECO:0007669"/>
    <property type="project" value="UniProtKB-KW"/>
</dbReference>
<keyword evidence="9 18" id="KW-0963">Cytoplasm</keyword>
<feature type="binding site" evidence="18">
    <location>
        <position position="250"/>
    </location>
    <ligand>
        <name>Zn(2+)</name>
        <dbReference type="ChEBI" id="CHEBI:29105"/>
    </ligand>
</feature>
<dbReference type="PANTHER" id="PTHR43622:SF7">
    <property type="entry name" value="3-DEHYDROQUINATE SYNTHASE, CHLOROPLASTIC"/>
    <property type="match status" value="1"/>
</dbReference>
<dbReference type="GO" id="GO:0046872">
    <property type="term" value="F:metal ion binding"/>
    <property type="evidence" value="ECO:0007669"/>
    <property type="project" value="UniProtKB-KW"/>
</dbReference>
<evidence type="ECO:0000256" key="2">
    <source>
        <dbReference type="ARBA" id="ARBA00001911"/>
    </source>
</evidence>
<evidence type="ECO:0000256" key="7">
    <source>
        <dbReference type="ARBA" id="ARBA00013031"/>
    </source>
</evidence>
<dbReference type="GO" id="GO:0008652">
    <property type="term" value="P:amino acid biosynthetic process"/>
    <property type="evidence" value="ECO:0007669"/>
    <property type="project" value="UniProtKB-KW"/>
</dbReference>
<dbReference type="UniPathway" id="UPA00053">
    <property type="reaction ID" value="UER00085"/>
</dbReference>
<dbReference type="InterPro" id="IPR030960">
    <property type="entry name" value="DHQS/DOIS_N"/>
</dbReference>
<keyword evidence="12 18" id="KW-0547">Nucleotide-binding</keyword>
<dbReference type="GO" id="GO:0005737">
    <property type="term" value="C:cytoplasm"/>
    <property type="evidence" value="ECO:0007669"/>
    <property type="project" value="UniProtKB-SubCell"/>
</dbReference>
<feature type="domain" description="3-dehydroquinate synthase N-terminal" evidence="19">
    <location>
        <begin position="71"/>
        <end position="181"/>
    </location>
</feature>
<dbReference type="AlphaFoldDB" id="A0A7C9V033"/>
<keyword evidence="15 18" id="KW-0057">Aromatic amino acid biosynthesis</keyword>
<comment type="subcellular location">
    <subcellularLocation>
        <location evidence="4 18">Cytoplasm</location>
    </subcellularLocation>
</comment>
<evidence type="ECO:0000256" key="1">
    <source>
        <dbReference type="ARBA" id="ARBA00001393"/>
    </source>
</evidence>
<comment type="catalytic activity">
    <reaction evidence="1 18">
        <text>7-phospho-2-dehydro-3-deoxy-D-arabino-heptonate = 3-dehydroquinate + phosphate</text>
        <dbReference type="Rhea" id="RHEA:21968"/>
        <dbReference type="ChEBI" id="CHEBI:32364"/>
        <dbReference type="ChEBI" id="CHEBI:43474"/>
        <dbReference type="ChEBI" id="CHEBI:58394"/>
        <dbReference type="EC" id="4.2.3.4"/>
    </reaction>
</comment>
<protein>
    <recommendedName>
        <fullName evidence="8 18">3-dehydroquinate synthase</fullName>
        <shortName evidence="18">DHQS</shortName>
        <ecNumber evidence="7 18">4.2.3.4</ecNumber>
    </recommendedName>
</protein>
<comment type="cofactor">
    <cofactor evidence="18">
        <name>Co(2+)</name>
        <dbReference type="ChEBI" id="CHEBI:48828"/>
    </cofactor>
    <cofactor evidence="18">
        <name>Zn(2+)</name>
        <dbReference type="ChEBI" id="CHEBI:29105"/>
    </cofactor>
    <text evidence="18">Binds 1 divalent metal cation per subunit. Can use either Co(2+) or Zn(2+).</text>
</comment>
<evidence type="ECO:0000313" key="21">
    <source>
        <dbReference type="EMBL" id="NFV80911.1"/>
    </source>
</evidence>
<keyword evidence="13 18" id="KW-0862">Zinc</keyword>
<dbReference type="Pfam" id="PF01761">
    <property type="entry name" value="DHQ_synthase"/>
    <property type="match status" value="1"/>
</dbReference>
<feature type="binding site" evidence="18">
    <location>
        <position position="187"/>
    </location>
    <ligand>
        <name>Zn(2+)</name>
        <dbReference type="ChEBI" id="CHEBI:29105"/>
    </ligand>
</feature>
<dbReference type="RefSeq" id="WP_163679987.1">
    <property type="nucleotide sequence ID" value="NZ_JAAIYP010000038.1"/>
</dbReference>
<comment type="pathway">
    <text evidence="5 18">Metabolic intermediate biosynthesis; chorismate biosynthesis; chorismate from D-erythrose 4-phosphate and phosphoenolpyruvate: step 2/7.</text>
</comment>
<proteinExistence type="inferred from homology"/>